<dbReference type="AlphaFoldDB" id="A0A067PGL9"/>
<feature type="compositionally biased region" description="Pro residues" evidence="1">
    <location>
        <begin position="95"/>
        <end position="106"/>
    </location>
</feature>
<dbReference type="Proteomes" id="UP000027265">
    <property type="component" value="Unassembled WGS sequence"/>
</dbReference>
<feature type="region of interest" description="Disordered" evidence="1">
    <location>
        <begin position="1"/>
        <end position="42"/>
    </location>
</feature>
<feature type="compositionally biased region" description="Polar residues" evidence="1">
    <location>
        <begin position="121"/>
        <end position="138"/>
    </location>
</feature>
<name>A0A067PGL9_9AGAM</name>
<organism evidence="2 3">
    <name type="scientific">Jaapia argillacea MUCL 33604</name>
    <dbReference type="NCBI Taxonomy" id="933084"/>
    <lineage>
        <taxon>Eukaryota</taxon>
        <taxon>Fungi</taxon>
        <taxon>Dikarya</taxon>
        <taxon>Basidiomycota</taxon>
        <taxon>Agaricomycotina</taxon>
        <taxon>Agaricomycetes</taxon>
        <taxon>Agaricomycetidae</taxon>
        <taxon>Jaapiales</taxon>
        <taxon>Jaapiaceae</taxon>
        <taxon>Jaapia</taxon>
    </lineage>
</organism>
<evidence type="ECO:0000256" key="1">
    <source>
        <dbReference type="SAM" id="MobiDB-lite"/>
    </source>
</evidence>
<proteinExistence type="predicted"/>
<dbReference type="InParanoid" id="A0A067PGL9"/>
<protein>
    <submittedName>
        <fullName evidence="2">Uncharacterized protein</fullName>
    </submittedName>
</protein>
<reference evidence="3" key="1">
    <citation type="journal article" date="2014" name="Proc. Natl. Acad. Sci. U.S.A.">
        <title>Extensive sampling of basidiomycete genomes demonstrates inadequacy of the white-rot/brown-rot paradigm for wood decay fungi.</title>
        <authorList>
            <person name="Riley R."/>
            <person name="Salamov A.A."/>
            <person name="Brown D.W."/>
            <person name="Nagy L.G."/>
            <person name="Floudas D."/>
            <person name="Held B.W."/>
            <person name="Levasseur A."/>
            <person name="Lombard V."/>
            <person name="Morin E."/>
            <person name="Otillar R."/>
            <person name="Lindquist E.A."/>
            <person name="Sun H."/>
            <person name="LaButti K.M."/>
            <person name="Schmutz J."/>
            <person name="Jabbour D."/>
            <person name="Luo H."/>
            <person name="Baker S.E."/>
            <person name="Pisabarro A.G."/>
            <person name="Walton J.D."/>
            <person name="Blanchette R.A."/>
            <person name="Henrissat B."/>
            <person name="Martin F."/>
            <person name="Cullen D."/>
            <person name="Hibbett D.S."/>
            <person name="Grigoriev I.V."/>
        </authorList>
    </citation>
    <scope>NUCLEOTIDE SEQUENCE [LARGE SCALE GENOMIC DNA]</scope>
    <source>
        <strain evidence="3">MUCL 33604</strain>
    </source>
</reference>
<dbReference type="HOGENOM" id="CLU_1855562_0_0_1"/>
<gene>
    <name evidence="2" type="ORF">JAAARDRAFT_200179</name>
</gene>
<keyword evidence="3" id="KW-1185">Reference proteome</keyword>
<accession>A0A067PGL9</accession>
<dbReference type="EMBL" id="KL197764">
    <property type="protein sequence ID" value="KDQ50177.1"/>
    <property type="molecule type" value="Genomic_DNA"/>
</dbReference>
<sequence>MLARPQPRPAYGKKLSAEHDGQRPHPGDASNLSEVCGASNEQPLTNVHDEWVNPATPPAKPGKKWWLVLVVEISFLGHVGPPRKKRKVNTTSVPIKPPKTPIGPPETPRRSARQPVKGEKTSQQSGKAAQTPNSQSRY</sequence>
<feature type="region of interest" description="Disordered" evidence="1">
    <location>
        <begin position="78"/>
        <end position="138"/>
    </location>
</feature>
<evidence type="ECO:0000313" key="3">
    <source>
        <dbReference type="Proteomes" id="UP000027265"/>
    </source>
</evidence>
<feature type="compositionally biased region" description="Basic and acidic residues" evidence="1">
    <location>
        <begin position="15"/>
        <end position="26"/>
    </location>
</feature>
<evidence type="ECO:0000313" key="2">
    <source>
        <dbReference type="EMBL" id="KDQ50177.1"/>
    </source>
</evidence>